<reference evidence="1 2" key="1">
    <citation type="journal article" date="2020" name="Viruses">
        <title>Diversity and Host Interactions Among Virulent and Temperate Baltic Sea Flavobacterium Phages.</title>
        <authorList>
            <person name="Nilsson E."/>
            <person name="Bayfield O.W."/>
            <person name="Lundin D."/>
            <person name="Antson A.A."/>
            <person name="Holmfeldt K."/>
        </authorList>
    </citation>
    <scope>NUCLEOTIDE SEQUENCE [LARGE SCALE GENOMIC DNA]</scope>
</reference>
<name>A0A6B9L9M3_9CAUD</name>
<dbReference type="EMBL" id="MN812206">
    <property type="protein sequence ID" value="QHB38636.1"/>
    <property type="molecule type" value="Genomic_DNA"/>
</dbReference>
<proteinExistence type="predicted"/>
<accession>A0A6B9L9M3</accession>
<gene>
    <name evidence="1" type="ORF">filifjonk91_gp019</name>
</gene>
<evidence type="ECO:0000313" key="1">
    <source>
        <dbReference type="EMBL" id="QHB38636.1"/>
    </source>
</evidence>
<dbReference type="Proteomes" id="UP000464173">
    <property type="component" value="Segment"/>
</dbReference>
<organism evidence="1 2">
    <name type="scientific">Flavobacterium phage vB_FspS_filifjonk9-1</name>
    <dbReference type="NCBI Taxonomy" id="2686245"/>
    <lineage>
        <taxon>Viruses</taxon>
        <taxon>Duplodnaviria</taxon>
        <taxon>Heunggongvirae</taxon>
        <taxon>Uroviricota</taxon>
        <taxon>Caudoviricetes</taxon>
        <taxon>Muminvirus</taxon>
        <taxon>Muminvirus filifjonk</taxon>
    </lineage>
</organism>
<protein>
    <submittedName>
        <fullName evidence="1">Uncharacterized protein</fullName>
    </submittedName>
</protein>
<keyword evidence="2" id="KW-1185">Reference proteome</keyword>
<evidence type="ECO:0000313" key="2">
    <source>
        <dbReference type="Proteomes" id="UP000464173"/>
    </source>
</evidence>
<sequence>MLTSECLPFGGNFKTKITKKQQTLNKPKYFGYNPILPLTVNTCYKQAKYLLLWKI</sequence>